<dbReference type="InterPro" id="IPR014729">
    <property type="entry name" value="Rossmann-like_a/b/a_fold"/>
</dbReference>
<dbReference type="RefSeq" id="WP_377575255.1">
    <property type="nucleotide sequence ID" value="NZ_JBHTKA010000001.1"/>
</dbReference>
<dbReference type="Gene3D" id="3.40.50.620">
    <property type="entry name" value="HUPs"/>
    <property type="match status" value="1"/>
</dbReference>
<feature type="domain" description="DUF218" evidence="2">
    <location>
        <begin position="80"/>
        <end position="245"/>
    </location>
</feature>
<dbReference type="PANTHER" id="PTHR30336">
    <property type="entry name" value="INNER MEMBRANE PROTEIN, PROBABLE PERMEASE"/>
    <property type="match status" value="1"/>
</dbReference>
<sequence length="255" mass="29167">MFFIISKLVNNLILPLAIIMLLLVLSIVLKNPKWKKRLQYSGVILLFLFSNDFLANEAMLAWEIKPVAYKDMAPYKLGIVLTGTTIPGLEPNDRIYFSRGADRVTHTVELYKKGLVGTILISGGTGRLIAEDEPEADKYRRAMMMMGVDSTDIIIENETRNTAESAQQVVKMLDSLKYKPEECLLITSAFHMRRSLACYKKVGLNIQPFTTDFYSHPREYYPDAFIIPKLDALHVWHKLFKEWVGMVAYNFAGYI</sequence>
<keyword evidence="1" id="KW-0472">Membrane</keyword>
<dbReference type="Proteomes" id="UP001597112">
    <property type="component" value="Unassembled WGS sequence"/>
</dbReference>
<evidence type="ECO:0000259" key="2">
    <source>
        <dbReference type="Pfam" id="PF02698"/>
    </source>
</evidence>
<protein>
    <submittedName>
        <fullName evidence="3">YdcF family protein</fullName>
    </submittedName>
</protein>
<comment type="caution">
    <text evidence="3">The sequence shown here is derived from an EMBL/GenBank/DDBJ whole genome shotgun (WGS) entry which is preliminary data.</text>
</comment>
<gene>
    <name evidence="3" type="ORF">ACFQ21_04165</name>
</gene>
<name>A0ABW3JY14_9BACT</name>
<proteinExistence type="predicted"/>
<keyword evidence="1" id="KW-0812">Transmembrane</keyword>
<accession>A0ABW3JY14</accession>
<dbReference type="InterPro" id="IPR003848">
    <property type="entry name" value="DUF218"/>
</dbReference>
<evidence type="ECO:0000313" key="3">
    <source>
        <dbReference type="EMBL" id="MFD0998483.1"/>
    </source>
</evidence>
<keyword evidence="1" id="KW-1133">Transmembrane helix</keyword>
<evidence type="ECO:0000313" key="4">
    <source>
        <dbReference type="Proteomes" id="UP001597112"/>
    </source>
</evidence>
<reference evidence="4" key="1">
    <citation type="journal article" date="2019" name="Int. J. Syst. Evol. Microbiol.">
        <title>The Global Catalogue of Microorganisms (GCM) 10K type strain sequencing project: providing services to taxonomists for standard genome sequencing and annotation.</title>
        <authorList>
            <consortium name="The Broad Institute Genomics Platform"/>
            <consortium name="The Broad Institute Genome Sequencing Center for Infectious Disease"/>
            <person name="Wu L."/>
            <person name="Ma J."/>
        </authorList>
    </citation>
    <scope>NUCLEOTIDE SEQUENCE [LARGE SCALE GENOMIC DNA]</scope>
    <source>
        <strain evidence="4">CCUG 58938</strain>
    </source>
</reference>
<dbReference type="Pfam" id="PF02698">
    <property type="entry name" value="DUF218"/>
    <property type="match status" value="1"/>
</dbReference>
<dbReference type="EMBL" id="JBHTKA010000001">
    <property type="protein sequence ID" value="MFD0998483.1"/>
    <property type="molecule type" value="Genomic_DNA"/>
</dbReference>
<feature type="transmembrane region" description="Helical" evidence="1">
    <location>
        <begin position="12"/>
        <end position="29"/>
    </location>
</feature>
<keyword evidence="4" id="KW-1185">Reference proteome</keyword>
<evidence type="ECO:0000256" key="1">
    <source>
        <dbReference type="SAM" id="Phobius"/>
    </source>
</evidence>
<dbReference type="PANTHER" id="PTHR30336:SF4">
    <property type="entry name" value="ENVELOPE BIOGENESIS FACTOR ELYC"/>
    <property type="match status" value="1"/>
</dbReference>
<organism evidence="3 4">
    <name type="scientific">Ohtaekwangia kribbensis</name>
    <dbReference type="NCBI Taxonomy" id="688913"/>
    <lineage>
        <taxon>Bacteria</taxon>
        <taxon>Pseudomonadati</taxon>
        <taxon>Bacteroidota</taxon>
        <taxon>Cytophagia</taxon>
        <taxon>Cytophagales</taxon>
        <taxon>Fulvivirgaceae</taxon>
        <taxon>Ohtaekwangia</taxon>
    </lineage>
</organism>
<dbReference type="CDD" id="cd06259">
    <property type="entry name" value="YdcF-like"/>
    <property type="match status" value="1"/>
</dbReference>
<dbReference type="InterPro" id="IPR051599">
    <property type="entry name" value="Cell_Envelope_Assoc"/>
</dbReference>